<dbReference type="PROSITE" id="PS50943">
    <property type="entry name" value="HTH_CROC1"/>
    <property type="match status" value="1"/>
</dbReference>
<organism evidence="2 3">
    <name type="scientific">Paenirhodobacter ferrireducens</name>
    <dbReference type="NCBI Taxonomy" id="1215032"/>
    <lineage>
        <taxon>Bacteria</taxon>
        <taxon>Pseudomonadati</taxon>
        <taxon>Pseudomonadota</taxon>
        <taxon>Alphaproteobacteria</taxon>
        <taxon>Rhodobacterales</taxon>
        <taxon>Rhodobacter group</taxon>
        <taxon>Paenirhodobacter</taxon>
    </lineage>
</organism>
<dbReference type="EMBL" id="SAVB01000032">
    <property type="protein sequence ID" value="RWR44344.1"/>
    <property type="molecule type" value="Genomic_DNA"/>
</dbReference>
<dbReference type="Gene3D" id="1.10.260.40">
    <property type="entry name" value="lambda repressor-like DNA-binding domains"/>
    <property type="match status" value="1"/>
</dbReference>
<gene>
    <name evidence="2" type="ORF">EOW65_18910</name>
</gene>
<evidence type="ECO:0000313" key="2">
    <source>
        <dbReference type="EMBL" id="RWR44344.1"/>
    </source>
</evidence>
<keyword evidence="3" id="KW-1185">Reference proteome</keyword>
<dbReference type="RefSeq" id="WP_128152112.1">
    <property type="nucleotide sequence ID" value="NZ_SAVB01000032.1"/>
</dbReference>
<feature type="domain" description="HTH cro/C1-type" evidence="1">
    <location>
        <begin position="21"/>
        <end position="74"/>
    </location>
</feature>
<dbReference type="Proteomes" id="UP000286594">
    <property type="component" value="Unassembled WGS sequence"/>
</dbReference>
<evidence type="ECO:0000313" key="3">
    <source>
        <dbReference type="Proteomes" id="UP000286594"/>
    </source>
</evidence>
<proteinExistence type="predicted"/>
<protein>
    <submittedName>
        <fullName evidence="2">XRE family transcriptional regulator</fullName>
    </submittedName>
</protein>
<dbReference type="SUPFAM" id="SSF47413">
    <property type="entry name" value="lambda repressor-like DNA-binding domains"/>
    <property type="match status" value="1"/>
</dbReference>
<dbReference type="AlphaFoldDB" id="A0A443L5A6"/>
<dbReference type="OrthoDB" id="8902678at2"/>
<name>A0A443L5A6_9RHOB</name>
<comment type="caution">
    <text evidence="2">The sequence shown here is derived from an EMBL/GenBank/DDBJ whole genome shotgun (WGS) entry which is preliminary data.</text>
</comment>
<dbReference type="CDD" id="cd00093">
    <property type="entry name" value="HTH_XRE"/>
    <property type="match status" value="1"/>
</dbReference>
<dbReference type="InterPro" id="IPR010982">
    <property type="entry name" value="Lambda_DNA-bd_dom_sf"/>
</dbReference>
<evidence type="ECO:0000259" key="1">
    <source>
        <dbReference type="PROSITE" id="PS50943"/>
    </source>
</evidence>
<reference evidence="2 3" key="1">
    <citation type="submission" date="2019-01" db="EMBL/GenBank/DDBJ databases">
        <title>Sinorhodobacter populi sp. nov. isolated from the symptomatic bark tissue of Populus euramericana canker.</title>
        <authorList>
            <person name="Xu G."/>
        </authorList>
    </citation>
    <scope>NUCLEOTIDE SEQUENCE [LARGE SCALE GENOMIC DNA]</scope>
    <source>
        <strain evidence="2 3">CCTCC AB2012026</strain>
    </source>
</reference>
<dbReference type="InterPro" id="IPR001387">
    <property type="entry name" value="Cro/C1-type_HTH"/>
</dbReference>
<sequence>MTPTDLARAPEDRMANFALNLRLLCDRQGSISQICRKLGINRQQFNKYLSGRHMPSSGNTRVIANYFGLGPEVLFSEHEHFRALVDGNFFDVLDHLRRAPQVVRFLDTVAVASKIDMGEFVGCYDRYQYSSIYSRKILRSAFCIFQSGDFLNHYYVERFPSYDDPSRIEYIFKYHGFTFPVEDRVFTIDFETVQRNEFTFGIFSSVQRSAKRFMFGIVSGVAATMFRQPFATRAVLHYRRPGLLSRAELQATTTLDMNDPSIPREARDYLGEAPDMIKPA</sequence>
<dbReference type="GO" id="GO:0003677">
    <property type="term" value="F:DNA binding"/>
    <property type="evidence" value="ECO:0007669"/>
    <property type="project" value="InterPro"/>
</dbReference>
<accession>A0A443L5A6</accession>